<dbReference type="STRING" id="1086013.SAMN05421774_101811"/>
<reference evidence="1 2" key="1">
    <citation type="submission" date="2017-01" db="EMBL/GenBank/DDBJ databases">
        <authorList>
            <person name="Mah S.A."/>
            <person name="Swanson W.J."/>
            <person name="Moy G.W."/>
            <person name="Vacquier V.D."/>
        </authorList>
    </citation>
    <scope>NUCLEOTIDE SEQUENCE [LARGE SCALE GENOMIC DNA]</scope>
    <source>
        <strain evidence="1 2">DSM 26375</strain>
    </source>
</reference>
<organism evidence="1 2">
    <name type="scientific">Gemmobacter megaterium</name>
    <dbReference type="NCBI Taxonomy" id="1086013"/>
    <lineage>
        <taxon>Bacteria</taxon>
        <taxon>Pseudomonadati</taxon>
        <taxon>Pseudomonadota</taxon>
        <taxon>Alphaproteobacteria</taxon>
        <taxon>Rhodobacterales</taxon>
        <taxon>Paracoccaceae</taxon>
        <taxon>Gemmobacter</taxon>
    </lineage>
</organism>
<dbReference type="AlphaFoldDB" id="A0A1N7L0S3"/>
<evidence type="ECO:0000313" key="2">
    <source>
        <dbReference type="Proteomes" id="UP000186141"/>
    </source>
</evidence>
<proteinExistence type="predicted"/>
<sequence>MKCRFLPETDISLSNQYDGFSNRYGSNGEHGGNNAGSCKDKNHPVDGLKKKNPGALAGATGAAFGKAIFKTETYRNRAASATRLCAAIAECDRDDAVFIMSAALADLRAGSPVPHLLAIEAEAASWASFAAPFELLAYLRACLDRLGDDALKVNARKALLVRLWRALPVADQRAFLRRVDPSGAIQGAAQ</sequence>
<gene>
    <name evidence="1" type="ORF">SAMN05421774_101811</name>
</gene>
<name>A0A1N7L0S3_9RHOB</name>
<protein>
    <submittedName>
        <fullName evidence="1">Uncharacterized protein</fullName>
    </submittedName>
</protein>
<dbReference type="Proteomes" id="UP000186141">
    <property type="component" value="Unassembled WGS sequence"/>
</dbReference>
<dbReference type="EMBL" id="FTOT01000001">
    <property type="protein sequence ID" value="SIS67260.1"/>
    <property type="molecule type" value="Genomic_DNA"/>
</dbReference>
<evidence type="ECO:0000313" key="1">
    <source>
        <dbReference type="EMBL" id="SIS67260.1"/>
    </source>
</evidence>
<keyword evidence="2" id="KW-1185">Reference proteome</keyword>
<accession>A0A1N7L0S3</accession>